<dbReference type="Gene3D" id="2.60.40.10">
    <property type="entry name" value="Immunoglobulins"/>
    <property type="match status" value="1"/>
</dbReference>
<gene>
    <name evidence="4" type="primary">CERT1</name>
</gene>
<comment type="similarity">
    <text evidence="2">Belongs to the MHC class I family.</text>
</comment>
<evidence type="ECO:0000313" key="4">
    <source>
        <dbReference type="Ensembl" id="ENSPNAP00000038959.1"/>
    </source>
</evidence>
<dbReference type="InterPro" id="IPR037055">
    <property type="entry name" value="MHC_I-like_Ag-recog_sf"/>
</dbReference>
<dbReference type="GO" id="GO:0005615">
    <property type="term" value="C:extracellular space"/>
    <property type="evidence" value="ECO:0007669"/>
    <property type="project" value="TreeGrafter"/>
</dbReference>
<evidence type="ECO:0000259" key="3">
    <source>
        <dbReference type="PROSITE" id="PS50835"/>
    </source>
</evidence>
<dbReference type="SMART" id="SM00407">
    <property type="entry name" value="IGc1"/>
    <property type="match status" value="1"/>
</dbReference>
<dbReference type="GeneTree" id="ENSGT01120000271828"/>
<dbReference type="InterPro" id="IPR050208">
    <property type="entry name" value="MHC_class-I_related"/>
</dbReference>
<accession>A0AAR2ILT5</accession>
<dbReference type="PANTHER" id="PTHR16675">
    <property type="entry name" value="MHC CLASS I-RELATED"/>
    <property type="match status" value="1"/>
</dbReference>
<feature type="domain" description="Ig-like" evidence="3">
    <location>
        <begin position="210"/>
        <end position="297"/>
    </location>
</feature>
<dbReference type="InterPro" id="IPR013783">
    <property type="entry name" value="Ig-like_fold"/>
</dbReference>
<dbReference type="PANTHER" id="PTHR16675:SF237">
    <property type="entry name" value="MHC CLASS I ANTIGEN TRANSCRIPT VARIANT 1-RELATED"/>
    <property type="match status" value="1"/>
</dbReference>
<dbReference type="InterPro" id="IPR003597">
    <property type="entry name" value="Ig_C1-set"/>
</dbReference>
<dbReference type="InterPro" id="IPR036179">
    <property type="entry name" value="Ig-like_dom_sf"/>
</dbReference>
<dbReference type="PROSITE" id="PS50835">
    <property type="entry name" value="IG_LIKE"/>
    <property type="match status" value="1"/>
</dbReference>
<dbReference type="Gene3D" id="3.30.500.10">
    <property type="entry name" value="MHC class I-like antigen recognition-like"/>
    <property type="match status" value="1"/>
</dbReference>
<keyword evidence="5" id="KW-1185">Reference proteome</keyword>
<reference evidence="4 5" key="1">
    <citation type="submission" date="2020-10" db="EMBL/GenBank/DDBJ databases">
        <title>Pygocentrus nattereri (red-bellied piranha) genome, fPygNat1, primary haplotype.</title>
        <authorList>
            <person name="Myers G."/>
            <person name="Meyer A."/>
            <person name="Karagic N."/>
            <person name="Pippel M."/>
            <person name="Winkler S."/>
            <person name="Tracey A."/>
            <person name="Wood J."/>
            <person name="Formenti G."/>
            <person name="Howe K."/>
            <person name="Fedrigo O."/>
            <person name="Jarvis E.D."/>
        </authorList>
    </citation>
    <scope>NUCLEOTIDE SEQUENCE [LARGE SCALE GENOMIC DNA]</scope>
</reference>
<dbReference type="Pfam" id="PF07654">
    <property type="entry name" value="C1-set"/>
    <property type="match status" value="1"/>
</dbReference>
<dbReference type="Proteomes" id="UP001501920">
    <property type="component" value="Chromosome 20"/>
</dbReference>
<dbReference type="InterPro" id="IPR007110">
    <property type="entry name" value="Ig-like_dom"/>
</dbReference>
<evidence type="ECO:0000256" key="2">
    <source>
        <dbReference type="RuleBase" id="RU004439"/>
    </source>
</evidence>
<protein>
    <recommendedName>
        <fullName evidence="3">Ig-like domain-containing protein</fullName>
    </recommendedName>
</protein>
<sequence length="346" mass="39757">MNMIIQIVIDFFPQTFQSLTVLIFIFKASHFTQYFYTGVTPGINFPEFTVVGQVDREQFVYYDSDIRKLIPKTEWIKKSEADDPDFWNRETQSSQGHQENFKASVGTLKQRFNQTDGVHTVQWMYGCELHDDGTKRGYMQYGYDGEDFISLDLNTQTWIAANQKAVITKYKWEHVNWAAQVKTYLDNSCTVWLQKYVEYGRSTLERKVSPEVSLFQKDSSSPVVCLATSFFPKAVMISWQKDGEDLDEDVELRETLPNQDGTFQKRSVLTVSPEELKKNQYSCVIQHSGLEKEMVLQMADRRVLSVEPSGSSKSGPTKSTPQSGESDLFVSLNVFEIIKVFSMSLV</sequence>
<dbReference type="SUPFAM" id="SSF48726">
    <property type="entry name" value="Immunoglobulin"/>
    <property type="match status" value="1"/>
</dbReference>
<dbReference type="InterPro" id="IPR011162">
    <property type="entry name" value="MHC_I/II-like_Ag-recog"/>
</dbReference>
<keyword evidence="1" id="KW-0325">Glycoprotein</keyword>
<name>A0AAR2ILT5_PYGNA</name>
<reference evidence="4" key="2">
    <citation type="submission" date="2025-08" db="UniProtKB">
        <authorList>
            <consortium name="Ensembl"/>
        </authorList>
    </citation>
    <scope>IDENTIFICATION</scope>
</reference>
<organism evidence="4 5">
    <name type="scientific">Pygocentrus nattereri</name>
    <name type="common">Red-bellied piranha</name>
    <dbReference type="NCBI Taxonomy" id="42514"/>
    <lineage>
        <taxon>Eukaryota</taxon>
        <taxon>Metazoa</taxon>
        <taxon>Chordata</taxon>
        <taxon>Craniata</taxon>
        <taxon>Vertebrata</taxon>
        <taxon>Euteleostomi</taxon>
        <taxon>Actinopterygii</taxon>
        <taxon>Neopterygii</taxon>
        <taxon>Teleostei</taxon>
        <taxon>Ostariophysi</taxon>
        <taxon>Characiformes</taxon>
        <taxon>Characoidei</taxon>
        <taxon>Pygocentrus</taxon>
    </lineage>
</organism>
<dbReference type="CDD" id="cd07698">
    <property type="entry name" value="IgC1_MHC_I_alpha3"/>
    <property type="match status" value="1"/>
</dbReference>
<dbReference type="FunFam" id="3.30.500.10:FF:000001">
    <property type="entry name" value="H-2 class I histocompatibility antigen, alpha chain"/>
    <property type="match status" value="1"/>
</dbReference>
<evidence type="ECO:0000313" key="5">
    <source>
        <dbReference type="Proteomes" id="UP001501920"/>
    </source>
</evidence>
<dbReference type="Ensembl" id="ENSPNAT00000062800.1">
    <property type="protein sequence ID" value="ENSPNAP00000038959.1"/>
    <property type="gene ID" value="ENSPNAG00000010522.2"/>
</dbReference>
<proteinExistence type="inferred from homology"/>
<dbReference type="SUPFAM" id="SSF54452">
    <property type="entry name" value="MHC antigen-recognition domain"/>
    <property type="match status" value="1"/>
</dbReference>
<dbReference type="GO" id="GO:0009897">
    <property type="term" value="C:external side of plasma membrane"/>
    <property type="evidence" value="ECO:0007669"/>
    <property type="project" value="TreeGrafter"/>
</dbReference>
<dbReference type="InterPro" id="IPR001039">
    <property type="entry name" value="MHC_I_a_a1/a2"/>
</dbReference>
<dbReference type="Pfam" id="PF00129">
    <property type="entry name" value="MHC_I"/>
    <property type="match status" value="1"/>
</dbReference>
<dbReference type="PRINTS" id="PR01638">
    <property type="entry name" value="MHCCLASSI"/>
</dbReference>
<evidence type="ECO:0000256" key="1">
    <source>
        <dbReference type="ARBA" id="ARBA00023180"/>
    </source>
</evidence>
<dbReference type="InterPro" id="IPR011161">
    <property type="entry name" value="MHC_I-like_Ag-recog"/>
</dbReference>
<reference evidence="4" key="3">
    <citation type="submission" date="2025-09" db="UniProtKB">
        <authorList>
            <consortium name="Ensembl"/>
        </authorList>
    </citation>
    <scope>IDENTIFICATION</scope>
</reference>
<dbReference type="GO" id="GO:0006955">
    <property type="term" value="P:immune response"/>
    <property type="evidence" value="ECO:0007669"/>
    <property type="project" value="TreeGrafter"/>
</dbReference>
<dbReference type="AlphaFoldDB" id="A0AAR2ILT5"/>